<dbReference type="RefSeq" id="WP_345496464.1">
    <property type="nucleotide sequence ID" value="NZ_BAABJM010000002.1"/>
</dbReference>
<dbReference type="EMBL" id="BAABJM010000002">
    <property type="protein sequence ID" value="GAA5057033.1"/>
    <property type="molecule type" value="Genomic_DNA"/>
</dbReference>
<organism evidence="3 4">
    <name type="scientific">Nocardia callitridis</name>
    <dbReference type="NCBI Taxonomy" id="648753"/>
    <lineage>
        <taxon>Bacteria</taxon>
        <taxon>Bacillati</taxon>
        <taxon>Actinomycetota</taxon>
        <taxon>Actinomycetes</taxon>
        <taxon>Mycobacteriales</taxon>
        <taxon>Nocardiaceae</taxon>
        <taxon>Nocardia</taxon>
    </lineage>
</organism>
<feature type="transmembrane region" description="Helical" evidence="2">
    <location>
        <begin position="221"/>
        <end position="242"/>
    </location>
</feature>
<feature type="transmembrane region" description="Helical" evidence="2">
    <location>
        <begin position="59"/>
        <end position="80"/>
    </location>
</feature>
<sequence>MVQPTPWRVNEARLAEAAAASPGETTAPPGATTTGVVRKRLVRPQVDFSALRSVLRRDWGYFASVFCGVLTLVLLFQPWLAVAGPDGKARVNAFGRIHATTAYLNVWSSHRPPAAQITGVWAIMASVAIVVSIFAVTVNARRRTETLVRLSLVSILASTGFVVTCLLYINAKGPALKRGLGRTSDFGGQVGALMNWAFGDGPLVVPGIQPHTYTTSGLTQWAMISVVVSVASSVAAIAQWASDGGASDIKIRFRLRSPLAVRSSDGDRPEPKSKKKPKSNAKAKRKNKAKSKSE</sequence>
<feature type="region of interest" description="Disordered" evidence="1">
    <location>
        <begin position="260"/>
        <end position="294"/>
    </location>
</feature>
<keyword evidence="4" id="KW-1185">Reference proteome</keyword>
<evidence type="ECO:0000256" key="1">
    <source>
        <dbReference type="SAM" id="MobiDB-lite"/>
    </source>
</evidence>
<gene>
    <name evidence="3" type="ORF">GCM10023318_35100</name>
</gene>
<keyword evidence="2" id="KW-1133">Transmembrane helix</keyword>
<keyword evidence="2" id="KW-0812">Transmembrane</keyword>
<dbReference type="Proteomes" id="UP001500603">
    <property type="component" value="Unassembled WGS sequence"/>
</dbReference>
<evidence type="ECO:0000313" key="4">
    <source>
        <dbReference type="Proteomes" id="UP001500603"/>
    </source>
</evidence>
<feature type="compositionally biased region" description="Basic residues" evidence="1">
    <location>
        <begin position="273"/>
        <end position="294"/>
    </location>
</feature>
<name>A0ABP9KEF9_9NOCA</name>
<feature type="transmembrane region" description="Helical" evidence="2">
    <location>
        <begin position="114"/>
        <end position="138"/>
    </location>
</feature>
<comment type="caution">
    <text evidence="3">The sequence shown here is derived from an EMBL/GenBank/DDBJ whole genome shotgun (WGS) entry which is preliminary data.</text>
</comment>
<reference evidence="4" key="1">
    <citation type="journal article" date="2019" name="Int. J. Syst. Evol. Microbiol.">
        <title>The Global Catalogue of Microorganisms (GCM) 10K type strain sequencing project: providing services to taxonomists for standard genome sequencing and annotation.</title>
        <authorList>
            <consortium name="The Broad Institute Genomics Platform"/>
            <consortium name="The Broad Institute Genome Sequencing Center for Infectious Disease"/>
            <person name="Wu L."/>
            <person name="Ma J."/>
        </authorList>
    </citation>
    <scope>NUCLEOTIDE SEQUENCE [LARGE SCALE GENOMIC DNA]</scope>
    <source>
        <strain evidence="4">JCM 18298</strain>
    </source>
</reference>
<evidence type="ECO:0000256" key="2">
    <source>
        <dbReference type="SAM" id="Phobius"/>
    </source>
</evidence>
<accession>A0ABP9KEF9</accession>
<evidence type="ECO:0000313" key="3">
    <source>
        <dbReference type="EMBL" id="GAA5057033.1"/>
    </source>
</evidence>
<feature type="transmembrane region" description="Helical" evidence="2">
    <location>
        <begin position="150"/>
        <end position="169"/>
    </location>
</feature>
<protein>
    <submittedName>
        <fullName evidence="3">Uncharacterized protein</fullName>
    </submittedName>
</protein>
<proteinExistence type="predicted"/>
<keyword evidence="2" id="KW-0472">Membrane</keyword>